<dbReference type="RefSeq" id="WP_346337177.1">
    <property type="nucleotide sequence ID" value="NZ_JBBYXI010000003.1"/>
</dbReference>
<protein>
    <submittedName>
        <fullName evidence="1">Uncharacterized protein</fullName>
    </submittedName>
</protein>
<gene>
    <name evidence="1" type="ORF">WJT86_08715</name>
</gene>
<keyword evidence="2" id="KW-1185">Reference proteome</keyword>
<evidence type="ECO:0000313" key="1">
    <source>
        <dbReference type="EMBL" id="MEN3931138.1"/>
    </source>
</evidence>
<accession>A0ABV0BJG7</accession>
<organism evidence="1 2">
    <name type="scientific">Hohaiivirga grylli</name>
    <dbReference type="NCBI Taxonomy" id="3133970"/>
    <lineage>
        <taxon>Bacteria</taxon>
        <taxon>Pseudomonadati</taxon>
        <taxon>Pseudomonadota</taxon>
        <taxon>Alphaproteobacteria</taxon>
        <taxon>Hyphomicrobiales</taxon>
        <taxon>Methylobacteriaceae</taxon>
        <taxon>Hohaiivirga</taxon>
    </lineage>
</organism>
<name>A0ABV0BJG7_9HYPH</name>
<sequence length="174" mass="18896">MSSQDNITVIDHGDEITINFDDCMKYHGKDSIGGLALGFRLMQLAFSELTSGKAPDRTSISFRTTFAGPGLRDSVELISRAFTRGVYKLEEASVASSNAPESPAGPLWFEVTIDGKSAAYEVIQAAVNPEFVRLGKLSRSGKITDAEKPLWTEQKQKLAAAVLAAPPSTYLRRI</sequence>
<evidence type="ECO:0000313" key="2">
    <source>
        <dbReference type="Proteomes" id="UP001418637"/>
    </source>
</evidence>
<proteinExistence type="predicted"/>
<comment type="caution">
    <text evidence="1">The sequence shown here is derived from an EMBL/GenBank/DDBJ whole genome shotgun (WGS) entry which is preliminary data.</text>
</comment>
<dbReference type="Proteomes" id="UP001418637">
    <property type="component" value="Unassembled WGS sequence"/>
</dbReference>
<dbReference type="EMBL" id="JBBYXI010000003">
    <property type="protein sequence ID" value="MEN3931138.1"/>
    <property type="molecule type" value="Genomic_DNA"/>
</dbReference>
<reference evidence="1 2" key="1">
    <citation type="submission" date="2024-04" db="EMBL/GenBank/DDBJ databases">
        <title>A novel species isolated from cricket.</title>
        <authorList>
            <person name="Wang H.-C."/>
        </authorList>
    </citation>
    <scope>NUCLEOTIDE SEQUENCE [LARGE SCALE GENOMIC DNA]</scope>
    <source>
        <strain evidence="1 2">WL0021</strain>
    </source>
</reference>